<reference evidence="3" key="1">
    <citation type="submission" date="2020-01" db="EMBL/GenBank/DDBJ databases">
        <authorList>
            <person name="Meier V. D."/>
            <person name="Meier V D."/>
        </authorList>
    </citation>
    <scope>NUCLEOTIDE SEQUENCE</scope>
    <source>
        <strain evidence="3">HLG_WM_MAG_07</strain>
    </source>
</reference>
<gene>
    <name evidence="3" type="ORF">HELGO_WM4391</name>
</gene>
<proteinExistence type="predicted"/>
<accession>A0A6S6TIX4</accession>
<dbReference type="CDD" id="cd00154">
    <property type="entry name" value="Rab"/>
    <property type="match status" value="1"/>
</dbReference>
<dbReference type="InterPro" id="IPR050227">
    <property type="entry name" value="Rab"/>
</dbReference>
<dbReference type="SMART" id="SM00173">
    <property type="entry name" value="RAS"/>
    <property type="match status" value="1"/>
</dbReference>
<dbReference type="PROSITE" id="PS51421">
    <property type="entry name" value="RAS"/>
    <property type="match status" value="1"/>
</dbReference>
<protein>
    <submittedName>
        <fullName evidence="3">Small GTP-binding protein domain</fullName>
    </submittedName>
</protein>
<dbReference type="InterPro" id="IPR005225">
    <property type="entry name" value="Small_GTP-bd"/>
</dbReference>
<dbReference type="PANTHER" id="PTHR47977">
    <property type="entry name" value="RAS-RELATED PROTEIN RAB"/>
    <property type="match status" value="1"/>
</dbReference>
<dbReference type="GO" id="GO:0003924">
    <property type="term" value="F:GTPase activity"/>
    <property type="evidence" value="ECO:0007669"/>
    <property type="project" value="InterPro"/>
</dbReference>
<keyword evidence="1" id="KW-0547">Nucleotide-binding</keyword>
<dbReference type="InterPro" id="IPR001806">
    <property type="entry name" value="Small_GTPase"/>
</dbReference>
<dbReference type="SMART" id="SM00175">
    <property type="entry name" value="RAB"/>
    <property type="match status" value="1"/>
</dbReference>
<name>A0A6S6TIX4_9GAMM</name>
<dbReference type="GO" id="GO:0005525">
    <property type="term" value="F:GTP binding"/>
    <property type="evidence" value="ECO:0007669"/>
    <property type="project" value="UniProtKB-KW"/>
</dbReference>
<dbReference type="InterPro" id="IPR027417">
    <property type="entry name" value="P-loop_NTPase"/>
</dbReference>
<dbReference type="NCBIfam" id="TIGR00231">
    <property type="entry name" value="small_GTP"/>
    <property type="match status" value="1"/>
</dbReference>
<evidence type="ECO:0000256" key="1">
    <source>
        <dbReference type="ARBA" id="ARBA00022741"/>
    </source>
</evidence>
<dbReference type="EMBL" id="CACVAY010000071">
    <property type="protein sequence ID" value="CAA6814975.1"/>
    <property type="molecule type" value="Genomic_DNA"/>
</dbReference>
<dbReference type="PRINTS" id="PR00449">
    <property type="entry name" value="RASTRNSFRMNG"/>
</dbReference>
<dbReference type="AlphaFoldDB" id="A0A6S6TIX4"/>
<sequence>MIQKKICLLGSFAVGKTSLIQQHINSLFSDKYLTTVGVKIDKAVFEIDGKQLSLMIWDIAGEDDFTNIRPAYLRGLDGYIIVIDGSRNSTVHKALSIHQKVVESCGEIPVVFAINKADIKHEWEVTEEQFSQLKRTDYPVFETSAKSGQSVDSIFSNLGGQLLQHHG</sequence>
<organism evidence="3">
    <name type="scientific">uncultured Thiotrichaceae bacterium</name>
    <dbReference type="NCBI Taxonomy" id="298394"/>
    <lineage>
        <taxon>Bacteria</taxon>
        <taxon>Pseudomonadati</taxon>
        <taxon>Pseudomonadota</taxon>
        <taxon>Gammaproteobacteria</taxon>
        <taxon>Thiotrichales</taxon>
        <taxon>Thiotrichaceae</taxon>
        <taxon>environmental samples</taxon>
    </lineage>
</organism>
<dbReference type="SUPFAM" id="SSF52540">
    <property type="entry name" value="P-loop containing nucleoside triphosphate hydrolases"/>
    <property type="match status" value="1"/>
</dbReference>
<dbReference type="Gene3D" id="3.40.50.300">
    <property type="entry name" value="P-loop containing nucleotide triphosphate hydrolases"/>
    <property type="match status" value="1"/>
</dbReference>
<dbReference type="SMART" id="SM00174">
    <property type="entry name" value="RHO"/>
    <property type="match status" value="1"/>
</dbReference>
<dbReference type="PROSITE" id="PS51419">
    <property type="entry name" value="RAB"/>
    <property type="match status" value="1"/>
</dbReference>
<dbReference type="Pfam" id="PF00071">
    <property type="entry name" value="Ras"/>
    <property type="match status" value="1"/>
</dbReference>
<evidence type="ECO:0000313" key="3">
    <source>
        <dbReference type="EMBL" id="CAA6814975.1"/>
    </source>
</evidence>
<evidence type="ECO:0000256" key="2">
    <source>
        <dbReference type="ARBA" id="ARBA00023134"/>
    </source>
</evidence>
<keyword evidence="2" id="KW-0342">GTP-binding</keyword>